<feature type="transmembrane region" description="Helical" evidence="4">
    <location>
        <begin position="38"/>
        <end position="55"/>
    </location>
</feature>
<dbReference type="PANTHER" id="PTHR43280:SF29">
    <property type="entry name" value="ARAC-FAMILY TRANSCRIPTIONAL REGULATOR"/>
    <property type="match status" value="1"/>
</dbReference>
<keyword evidence="7" id="KW-1185">Reference proteome</keyword>
<proteinExistence type="predicted"/>
<dbReference type="SMART" id="SM00342">
    <property type="entry name" value="HTH_ARAC"/>
    <property type="match status" value="1"/>
</dbReference>
<sequence length="353" mass="37901">MTGDLILYEMLLRGLAVGALAATIIGWRQGGASRDAQIAGALFLACVTGFALNSAPALNTDHRPVPLFVLLSCITPGALWLFCAVLFEDRRVSLRTLAPTLVLLAVTATAMLIPPPDCQPVWILGDLVRATICLALLTVLWRGWRGDLVEQRRRLRGPLLAIVALYATLQSWLNLSANLGAPVQGYGVDNSFAGAVILALFCLAGSAAFLQAPPALFTSTRRATPSAVDDGLKAQDRVALDRLNALMQDGEIWRREGLTIGDVAREVAVPEHRLRRLINTHLGHRNFAAFLNARRIEAARAFLSAAPGVAISTLAFDLGYASLGPFNRAFKDATGLTPTDFRRQATGETSPIS</sequence>
<accession>A0A941D6Z3</accession>
<feature type="domain" description="HTH araC/xylS-type" evidence="5">
    <location>
        <begin position="241"/>
        <end position="344"/>
    </location>
</feature>
<evidence type="ECO:0000313" key="7">
    <source>
        <dbReference type="Proteomes" id="UP000622580"/>
    </source>
</evidence>
<evidence type="ECO:0000256" key="3">
    <source>
        <dbReference type="ARBA" id="ARBA00023163"/>
    </source>
</evidence>
<dbReference type="PANTHER" id="PTHR43280">
    <property type="entry name" value="ARAC-FAMILY TRANSCRIPTIONAL REGULATOR"/>
    <property type="match status" value="1"/>
</dbReference>
<keyword evidence="4" id="KW-0472">Membrane</keyword>
<feature type="transmembrane region" description="Helical" evidence="4">
    <location>
        <begin position="121"/>
        <end position="143"/>
    </location>
</feature>
<evidence type="ECO:0000256" key="4">
    <source>
        <dbReference type="SAM" id="Phobius"/>
    </source>
</evidence>
<keyword evidence="3" id="KW-0804">Transcription</keyword>
<evidence type="ECO:0000259" key="5">
    <source>
        <dbReference type="PROSITE" id="PS01124"/>
    </source>
</evidence>
<dbReference type="InterPro" id="IPR009057">
    <property type="entry name" value="Homeodomain-like_sf"/>
</dbReference>
<comment type="caution">
    <text evidence="6">The sequence shown here is derived from an EMBL/GenBank/DDBJ whole genome shotgun (WGS) entry which is preliminary data.</text>
</comment>
<dbReference type="GO" id="GO:0043565">
    <property type="term" value="F:sequence-specific DNA binding"/>
    <property type="evidence" value="ECO:0007669"/>
    <property type="project" value="InterPro"/>
</dbReference>
<name>A0A941D6Z3_9CAUL</name>
<organism evidence="6 7">
    <name type="scientific">Phenylobacterium glaciei</name>
    <dbReference type="NCBI Taxonomy" id="2803784"/>
    <lineage>
        <taxon>Bacteria</taxon>
        <taxon>Pseudomonadati</taxon>
        <taxon>Pseudomonadota</taxon>
        <taxon>Alphaproteobacteria</taxon>
        <taxon>Caulobacterales</taxon>
        <taxon>Caulobacteraceae</taxon>
        <taxon>Phenylobacterium</taxon>
    </lineage>
</organism>
<dbReference type="EMBL" id="JAGSGD010000001">
    <property type="protein sequence ID" value="MBR7621278.1"/>
    <property type="molecule type" value="Genomic_DNA"/>
</dbReference>
<keyword evidence="4" id="KW-0812">Transmembrane</keyword>
<dbReference type="InterPro" id="IPR018060">
    <property type="entry name" value="HTH_AraC"/>
</dbReference>
<dbReference type="GO" id="GO:0003700">
    <property type="term" value="F:DNA-binding transcription factor activity"/>
    <property type="evidence" value="ECO:0007669"/>
    <property type="project" value="InterPro"/>
</dbReference>
<evidence type="ECO:0000313" key="6">
    <source>
        <dbReference type="EMBL" id="MBR7621278.1"/>
    </source>
</evidence>
<reference evidence="6" key="1">
    <citation type="submission" date="2021-04" db="EMBL/GenBank/DDBJ databases">
        <title>Draft genome assembly of strain Phenylobacterium sp. 20VBR1 using MiniION and Illumina platforms.</title>
        <authorList>
            <person name="Thomas F.A."/>
            <person name="Krishnan K.P."/>
            <person name="Sinha R.K."/>
        </authorList>
    </citation>
    <scope>NUCLEOTIDE SEQUENCE</scope>
    <source>
        <strain evidence="6">20VBR1</strain>
    </source>
</reference>
<dbReference type="SUPFAM" id="SSF46689">
    <property type="entry name" value="Homeodomain-like"/>
    <property type="match status" value="1"/>
</dbReference>
<feature type="transmembrane region" description="Helical" evidence="4">
    <location>
        <begin position="6"/>
        <end position="26"/>
    </location>
</feature>
<dbReference type="Proteomes" id="UP000622580">
    <property type="component" value="Unassembled WGS sequence"/>
</dbReference>
<keyword evidence="2" id="KW-0238">DNA-binding</keyword>
<dbReference type="Gene3D" id="1.10.10.60">
    <property type="entry name" value="Homeodomain-like"/>
    <property type="match status" value="1"/>
</dbReference>
<dbReference type="AlphaFoldDB" id="A0A941D6Z3"/>
<dbReference type="InterPro" id="IPR018062">
    <property type="entry name" value="HTH_AraC-typ_CS"/>
</dbReference>
<gene>
    <name evidence="6" type="ORF">JKL49_17925</name>
</gene>
<dbReference type="Pfam" id="PF12833">
    <property type="entry name" value="HTH_18"/>
    <property type="match status" value="1"/>
</dbReference>
<feature type="transmembrane region" description="Helical" evidence="4">
    <location>
        <begin position="67"/>
        <end position="87"/>
    </location>
</feature>
<feature type="transmembrane region" description="Helical" evidence="4">
    <location>
        <begin position="192"/>
        <end position="212"/>
    </location>
</feature>
<evidence type="ECO:0000256" key="1">
    <source>
        <dbReference type="ARBA" id="ARBA00023015"/>
    </source>
</evidence>
<protein>
    <submittedName>
        <fullName evidence="6">AraC family transcriptional regulator</fullName>
    </submittedName>
</protein>
<dbReference type="RefSeq" id="WP_215342325.1">
    <property type="nucleotide sequence ID" value="NZ_JAGSGD010000001.1"/>
</dbReference>
<dbReference type="PROSITE" id="PS01124">
    <property type="entry name" value="HTH_ARAC_FAMILY_2"/>
    <property type="match status" value="1"/>
</dbReference>
<feature type="transmembrane region" description="Helical" evidence="4">
    <location>
        <begin position="155"/>
        <end position="172"/>
    </location>
</feature>
<evidence type="ECO:0000256" key="2">
    <source>
        <dbReference type="ARBA" id="ARBA00023125"/>
    </source>
</evidence>
<feature type="transmembrane region" description="Helical" evidence="4">
    <location>
        <begin position="94"/>
        <end position="115"/>
    </location>
</feature>
<keyword evidence="1" id="KW-0805">Transcription regulation</keyword>
<keyword evidence="4" id="KW-1133">Transmembrane helix</keyword>
<dbReference type="PROSITE" id="PS00041">
    <property type="entry name" value="HTH_ARAC_FAMILY_1"/>
    <property type="match status" value="1"/>
</dbReference>